<reference evidence="1" key="1">
    <citation type="submission" date="2016-01" db="EMBL/GenBank/DDBJ databases">
        <title>Complete genome of Planococcus rifietoensis type strain M8.</title>
        <authorList>
            <person name="See-Too W.S."/>
        </authorList>
    </citation>
    <scope>NUCLEOTIDE SEQUENCE [LARGE SCALE GENOMIC DNA]</scope>
    <source>
        <strain evidence="1">M8</strain>
    </source>
</reference>
<organism evidence="1 2">
    <name type="scientific">Planococcus rifietoensis</name>
    <dbReference type="NCBI Taxonomy" id="200991"/>
    <lineage>
        <taxon>Bacteria</taxon>
        <taxon>Bacillati</taxon>
        <taxon>Bacillota</taxon>
        <taxon>Bacilli</taxon>
        <taxon>Bacillales</taxon>
        <taxon>Caryophanaceae</taxon>
        <taxon>Planococcus</taxon>
    </lineage>
</organism>
<gene>
    <name evidence="1" type="ORF">AUC31_17535</name>
</gene>
<protein>
    <recommendedName>
        <fullName evidence="3">Tail assembly chaperone</fullName>
    </recommendedName>
</protein>
<dbReference type="InterPro" id="IPR024410">
    <property type="entry name" value="Phage_TAC_12"/>
</dbReference>
<evidence type="ECO:0000313" key="1">
    <source>
        <dbReference type="EMBL" id="ALS76911.1"/>
    </source>
</evidence>
<dbReference type="EMBL" id="CP013659">
    <property type="protein sequence ID" value="ALS76911.1"/>
    <property type="molecule type" value="Genomic_DNA"/>
</dbReference>
<dbReference type="KEGG" id="prt:AUC31_17535"/>
<accession>A0A0U2XIX7</accession>
<proteinExistence type="predicted"/>
<dbReference type="OrthoDB" id="2417900at2"/>
<keyword evidence="2" id="KW-1185">Reference proteome</keyword>
<dbReference type="AlphaFoldDB" id="A0A0U2XIX7"/>
<dbReference type="Proteomes" id="UP000067683">
    <property type="component" value="Chromosome"/>
</dbReference>
<dbReference type="Pfam" id="PF12363">
    <property type="entry name" value="Phage_TAC_12"/>
    <property type="match status" value="1"/>
</dbReference>
<sequence>MAFLKVDGKDFEGKCNFRFSKLADKKYSKKKEDSDPDNGFDTVFNGLMQFDNDALVAFWDCALDYDPKNKPKVAEIEVALEERFEEDGDTEAAFKEAYEAIDESAFFKKKVQKYWKNIELMKDFGKNEEEREMNKKSYLFMQEAKKEIKA</sequence>
<evidence type="ECO:0000313" key="2">
    <source>
        <dbReference type="Proteomes" id="UP000067683"/>
    </source>
</evidence>
<evidence type="ECO:0008006" key="3">
    <source>
        <dbReference type="Google" id="ProtNLM"/>
    </source>
</evidence>
<name>A0A0U2XIX7_9BACL</name>
<dbReference type="STRING" id="200991.AUC31_17535"/>
<dbReference type="RefSeq" id="WP_058383612.1">
    <property type="nucleotide sequence ID" value="NZ_CP013659.2"/>
</dbReference>